<evidence type="ECO:0000313" key="3">
    <source>
        <dbReference type="Proteomes" id="UP000886847"/>
    </source>
</evidence>
<sequence length="499" mass="53329">MPAQPQFETYSYTARGPLLSAQSIVECRLADWADNAVLAVCPAVLPVGAECASGEVRYSGKLFFSAVAAAADGTLIAAERGVEFSHRTPCEEAVPAATARVRLRVDKVETRREGRSCILSAIVTAEICLFVPSQLQYLAGGEGVVCDFAPVRIGKSEFCSGTFSLEEEFDTDYVGDILLHSEQVVPTRVAACAGYLDVSGEILLNVLGKREGENEPVSYERQIPFRAEIPCEGAESGMPCRVQVRAEEVSLTASCDEEKDRCRILAAVTASVSGEVLRADELQMARDAFAPGFACRLERARIACREPACSFTAAERVSGEAAVVEGELGKDDSLSAAALAEAECTAACGEGELSVEGAVHASLFCKGEDGMPKCVRIALPFAFPVRCDRAHAGDAAEVTCCCQGVSVRRRGGGIEAECSLRLFCTLTSSQESEYVSDLSVGEEVREERGAVEVFFAAAGDTLWEIAKKMQCSPEALKESCPGMEFPLSGSERIVVWRGR</sequence>
<name>A0A9D1W1J5_9FIRM</name>
<accession>A0A9D1W1J5</accession>
<reference evidence="2" key="2">
    <citation type="submission" date="2021-04" db="EMBL/GenBank/DDBJ databases">
        <authorList>
            <person name="Gilroy R."/>
        </authorList>
    </citation>
    <scope>NUCLEOTIDE SEQUENCE</scope>
    <source>
        <strain evidence="2">2189</strain>
    </source>
</reference>
<proteinExistence type="predicted"/>
<organism evidence="2 3">
    <name type="scientific">Candidatus Borkfalkia faecavium</name>
    <dbReference type="NCBI Taxonomy" id="2838508"/>
    <lineage>
        <taxon>Bacteria</taxon>
        <taxon>Bacillati</taxon>
        <taxon>Bacillota</taxon>
        <taxon>Clostridia</taxon>
        <taxon>Christensenellales</taxon>
        <taxon>Christensenellaceae</taxon>
        <taxon>Candidatus Borkfalkia</taxon>
    </lineage>
</organism>
<gene>
    <name evidence="2" type="ORF">H9851_05340</name>
</gene>
<evidence type="ECO:0000313" key="2">
    <source>
        <dbReference type="EMBL" id="HIX50689.1"/>
    </source>
</evidence>
<dbReference type="InterPro" id="IPR024300">
    <property type="entry name" value="SipL_SPOCS_dom"/>
</dbReference>
<dbReference type="AlphaFoldDB" id="A0A9D1W1J5"/>
<reference evidence="2" key="1">
    <citation type="journal article" date="2021" name="PeerJ">
        <title>Extensive microbial diversity within the chicken gut microbiome revealed by metagenomics and culture.</title>
        <authorList>
            <person name="Gilroy R."/>
            <person name="Ravi A."/>
            <person name="Getino M."/>
            <person name="Pursley I."/>
            <person name="Horton D.L."/>
            <person name="Alikhan N.F."/>
            <person name="Baker D."/>
            <person name="Gharbi K."/>
            <person name="Hall N."/>
            <person name="Watson M."/>
            <person name="Adriaenssens E.M."/>
            <person name="Foster-Nyarko E."/>
            <person name="Jarju S."/>
            <person name="Secka A."/>
            <person name="Antonio M."/>
            <person name="Oren A."/>
            <person name="Chaudhuri R.R."/>
            <person name="La Ragione R."/>
            <person name="Hildebrand F."/>
            <person name="Pallen M.J."/>
        </authorList>
    </citation>
    <scope>NUCLEOTIDE SEQUENCE</scope>
    <source>
        <strain evidence="2">2189</strain>
    </source>
</reference>
<evidence type="ECO:0000259" key="1">
    <source>
        <dbReference type="Pfam" id="PF12673"/>
    </source>
</evidence>
<dbReference type="EMBL" id="DXEW01000027">
    <property type="protein sequence ID" value="HIX50689.1"/>
    <property type="molecule type" value="Genomic_DNA"/>
</dbReference>
<dbReference type="Pfam" id="PF12673">
    <property type="entry name" value="SipL"/>
    <property type="match status" value="1"/>
</dbReference>
<feature type="domain" description="SipL SPOCS" evidence="1">
    <location>
        <begin position="184"/>
        <end position="252"/>
    </location>
</feature>
<protein>
    <submittedName>
        <fullName evidence="2">DUF3794 domain-containing protein</fullName>
    </submittedName>
</protein>
<dbReference type="Proteomes" id="UP000886847">
    <property type="component" value="Unassembled WGS sequence"/>
</dbReference>
<comment type="caution">
    <text evidence="2">The sequence shown here is derived from an EMBL/GenBank/DDBJ whole genome shotgun (WGS) entry which is preliminary data.</text>
</comment>